<dbReference type="SMART" id="SM00175">
    <property type="entry name" value="RAB"/>
    <property type="match status" value="1"/>
</dbReference>
<evidence type="ECO:0000313" key="3">
    <source>
        <dbReference type="EMBL" id="EQC25990.1"/>
    </source>
</evidence>
<dbReference type="SMART" id="SM00174">
    <property type="entry name" value="RHO"/>
    <property type="match status" value="1"/>
</dbReference>
<name>T0PY68_SAPDV</name>
<dbReference type="AlphaFoldDB" id="T0PY68"/>
<dbReference type="SMART" id="SM00173">
    <property type="entry name" value="RAS"/>
    <property type="match status" value="1"/>
</dbReference>
<dbReference type="OMA" id="TIFEHIV"/>
<dbReference type="InterPro" id="IPR027417">
    <property type="entry name" value="P-loop_NTPase"/>
</dbReference>
<feature type="compositionally biased region" description="Basic and acidic residues" evidence="2">
    <location>
        <begin position="232"/>
        <end position="241"/>
    </location>
</feature>
<keyword evidence="1" id="KW-0547">Nucleotide-binding</keyword>
<dbReference type="PROSITE" id="PS51419">
    <property type="entry name" value="RAB"/>
    <property type="match status" value="1"/>
</dbReference>
<reference evidence="3 4" key="1">
    <citation type="submission" date="2012-04" db="EMBL/GenBank/DDBJ databases">
        <title>The Genome Sequence of Saprolegnia declina VS20.</title>
        <authorList>
            <consortium name="The Broad Institute Genome Sequencing Platform"/>
            <person name="Russ C."/>
            <person name="Nusbaum C."/>
            <person name="Tyler B."/>
            <person name="van West P."/>
            <person name="Dieguez-Uribeondo J."/>
            <person name="de Bruijn I."/>
            <person name="Tripathy S."/>
            <person name="Jiang R."/>
            <person name="Young S.K."/>
            <person name="Zeng Q."/>
            <person name="Gargeya S."/>
            <person name="Fitzgerald M."/>
            <person name="Haas B."/>
            <person name="Abouelleil A."/>
            <person name="Alvarado L."/>
            <person name="Arachchi H.M."/>
            <person name="Berlin A."/>
            <person name="Chapman S.B."/>
            <person name="Goldberg J."/>
            <person name="Griggs A."/>
            <person name="Gujja S."/>
            <person name="Hansen M."/>
            <person name="Howarth C."/>
            <person name="Imamovic A."/>
            <person name="Larimer J."/>
            <person name="McCowen C."/>
            <person name="Montmayeur A."/>
            <person name="Murphy C."/>
            <person name="Neiman D."/>
            <person name="Pearson M."/>
            <person name="Priest M."/>
            <person name="Roberts A."/>
            <person name="Saif S."/>
            <person name="Shea T."/>
            <person name="Sisk P."/>
            <person name="Sykes S."/>
            <person name="Wortman J."/>
            <person name="Nusbaum C."/>
            <person name="Birren B."/>
        </authorList>
    </citation>
    <scope>NUCLEOTIDE SEQUENCE [LARGE SCALE GENOMIC DNA]</scope>
    <source>
        <strain evidence="3 4">VS20</strain>
    </source>
</reference>
<dbReference type="GO" id="GO:0005525">
    <property type="term" value="F:GTP binding"/>
    <property type="evidence" value="ECO:0007669"/>
    <property type="project" value="InterPro"/>
</dbReference>
<dbReference type="SUPFAM" id="SSF52540">
    <property type="entry name" value="P-loop containing nucleoside triphosphate hydrolases"/>
    <property type="match status" value="1"/>
</dbReference>
<dbReference type="NCBIfam" id="TIGR00231">
    <property type="entry name" value="small_GTP"/>
    <property type="match status" value="1"/>
</dbReference>
<dbReference type="GO" id="GO:0003924">
    <property type="term" value="F:GTPase activity"/>
    <property type="evidence" value="ECO:0007669"/>
    <property type="project" value="InterPro"/>
</dbReference>
<gene>
    <name evidence="3" type="ORF">SDRG_16138</name>
</gene>
<dbReference type="InterPro" id="IPR005225">
    <property type="entry name" value="Small_GTP-bd"/>
</dbReference>
<dbReference type="VEuPathDB" id="FungiDB:SDRG_16138"/>
<dbReference type="PROSITE" id="PS51421">
    <property type="entry name" value="RAS"/>
    <property type="match status" value="1"/>
</dbReference>
<sequence>MSDEMMDCDDFEKTVKVIVLGNGNVGKTSLTTQYAKGRFTSSYKKTIGVDFMERTVNVDGDDVQLMIWDTAGQEEFDALTSRYYKGAGAAVYVFSTTDRASFEALPSWQQKVFDECGRSLTQVLVQNKIDLIDDAAMTTDEVDAMKDRLRVRLFKTCVQANLNVETIFEHIVRRYLRKGQDHVAPVADIATLTSEVQQSSKKSIALQEAKTKETNNAKARHQMKPTTTMKKKSSEKLRMEEAEFDDITTADRAASEDNDDETPHAPVKAVVSDTNDPPRPLAPSKQRTNGKKTRAGCVVS</sequence>
<feature type="compositionally biased region" description="Basic residues" evidence="2">
    <location>
        <begin position="218"/>
        <end position="231"/>
    </location>
</feature>
<dbReference type="EMBL" id="JH767246">
    <property type="protein sequence ID" value="EQC25990.1"/>
    <property type="molecule type" value="Genomic_DNA"/>
</dbReference>
<evidence type="ECO:0000256" key="1">
    <source>
        <dbReference type="ARBA" id="ARBA00022741"/>
    </source>
</evidence>
<dbReference type="Proteomes" id="UP000030762">
    <property type="component" value="Unassembled WGS sequence"/>
</dbReference>
<feature type="region of interest" description="Disordered" evidence="2">
    <location>
        <begin position="198"/>
        <end position="300"/>
    </location>
</feature>
<dbReference type="InterPro" id="IPR001806">
    <property type="entry name" value="Small_GTPase"/>
</dbReference>
<evidence type="ECO:0000313" key="4">
    <source>
        <dbReference type="Proteomes" id="UP000030762"/>
    </source>
</evidence>
<dbReference type="Gene3D" id="3.40.50.300">
    <property type="entry name" value="P-loop containing nucleotide triphosphate hydrolases"/>
    <property type="match status" value="1"/>
</dbReference>
<organism evidence="3 4">
    <name type="scientific">Saprolegnia diclina (strain VS20)</name>
    <dbReference type="NCBI Taxonomy" id="1156394"/>
    <lineage>
        <taxon>Eukaryota</taxon>
        <taxon>Sar</taxon>
        <taxon>Stramenopiles</taxon>
        <taxon>Oomycota</taxon>
        <taxon>Saprolegniomycetes</taxon>
        <taxon>Saprolegniales</taxon>
        <taxon>Saprolegniaceae</taxon>
        <taxon>Saprolegnia</taxon>
    </lineage>
</organism>
<dbReference type="InParanoid" id="T0PY68"/>
<dbReference type="OrthoDB" id="6585768at2759"/>
<keyword evidence="4" id="KW-1185">Reference proteome</keyword>
<dbReference type="eggNOG" id="KOG4252">
    <property type="taxonomic scope" value="Eukaryota"/>
</dbReference>
<dbReference type="SMART" id="SM00176">
    <property type="entry name" value="RAN"/>
    <property type="match status" value="1"/>
</dbReference>
<accession>T0PY68</accession>
<dbReference type="Pfam" id="PF00071">
    <property type="entry name" value="Ras"/>
    <property type="match status" value="1"/>
</dbReference>
<dbReference type="RefSeq" id="XP_008620558.1">
    <property type="nucleotide sequence ID" value="XM_008622336.1"/>
</dbReference>
<dbReference type="PRINTS" id="PR00449">
    <property type="entry name" value="RASTRNSFRMNG"/>
</dbReference>
<dbReference type="STRING" id="1156394.T0PY68"/>
<dbReference type="FunFam" id="3.40.50.300:FF:001329">
    <property type="entry name" value="Small GTP-binding protein, putative"/>
    <property type="match status" value="1"/>
</dbReference>
<protein>
    <submittedName>
        <fullName evidence="3">Ras-like protein Rab-23</fullName>
    </submittedName>
</protein>
<evidence type="ECO:0000256" key="2">
    <source>
        <dbReference type="SAM" id="MobiDB-lite"/>
    </source>
</evidence>
<dbReference type="GeneID" id="19956865"/>
<proteinExistence type="predicted"/>
<dbReference type="PANTHER" id="PTHR47978">
    <property type="match status" value="1"/>
</dbReference>